<comment type="caution">
    <text evidence="1">The sequence shown here is derived from an EMBL/GenBank/DDBJ whole genome shotgun (WGS) entry which is preliminary data.</text>
</comment>
<dbReference type="Proteomes" id="UP001165101">
    <property type="component" value="Unassembled WGS sequence"/>
</dbReference>
<gene>
    <name evidence="1" type="ORF">Cboi01_000427300</name>
</gene>
<protein>
    <submittedName>
        <fullName evidence="1">Unnamed protein product</fullName>
    </submittedName>
</protein>
<dbReference type="EMBL" id="BSXV01002682">
    <property type="protein sequence ID" value="GME96445.1"/>
    <property type="molecule type" value="Genomic_DNA"/>
</dbReference>
<evidence type="ECO:0000313" key="1">
    <source>
        <dbReference type="EMBL" id="GME96445.1"/>
    </source>
</evidence>
<sequence length="338" mass="37940">MRFVQKLDDESEQKSEDEIDSEDELPDDIDPHTLALIEEAENVDPDDCCYIVLVKPVKKGEEVFNTYGELSNAFLLAKYGFVADGNIYDSVCLGREILNDSKKFDTELHLDWWVSGGGYDLISSYFQKEDGCCGDGGCGDDHCRDAACGDADCGDSACDHDDDGEEGHHSHGDHKHKHSHSHANSSGIEEDGHSEDGEDNDEHEGDEHDEESDEEEDEEDDEEEEDSWLLESKISFPSTVAPCLVAISILFTMEKLDIVEMSQKDPDEIVQILSTPTEASKQKLQNWIEERLKKYNDGGMTSKEYEAAIKDMKFSNRLNASILIKCEKQILEKALQDL</sequence>
<proteinExistence type="predicted"/>
<evidence type="ECO:0000313" key="2">
    <source>
        <dbReference type="Proteomes" id="UP001165101"/>
    </source>
</evidence>
<reference evidence="1" key="1">
    <citation type="submission" date="2023-04" db="EMBL/GenBank/DDBJ databases">
        <title>Candida boidinii NBRC 1967.</title>
        <authorList>
            <person name="Ichikawa N."/>
            <person name="Sato H."/>
            <person name="Tonouchi N."/>
        </authorList>
    </citation>
    <scope>NUCLEOTIDE SEQUENCE</scope>
    <source>
        <strain evidence="1">NBRC 1967</strain>
    </source>
</reference>
<organism evidence="1 2">
    <name type="scientific">Candida boidinii</name>
    <name type="common">Yeast</name>
    <dbReference type="NCBI Taxonomy" id="5477"/>
    <lineage>
        <taxon>Eukaryota</taxon>
        <taxon>Fungi</taxon>
        <taxon>Dikarya</taxon>
        <taxon>Ascomycota</taxon>
        <taxon>Saccharomycotina</taxon>
        <taxon>Pichiomycetes</taxon>
        <taxon>Pichiales</taxon>
        <taxon>Pichiaceae</taxon>
        <taxon>Ogataea</taxon>
        <taxon>Ogataea/Candida clade</taxon>
    </lineage>
</organism>
<accession>A0ACB5TWD7</accession>
<name>A0ACB5TWD7_CANBO</name>
<keyword evidence="2" id="KW-1185">Reference proteome</keyword>